<evidence type="ECO:0000313" key="3">
    <source>
        <dbReference type="EMBL" id="TQV77848.1"/>
    </source>
</evidence>
<evidence type="ECO:0000259" key="2">
    <source>
        <dbReference type="Pfam" id="PF07589"/>
    </source>
</evidence>
<evidence type="ECO:0000256" key="1">
    <source>
        <dbReference type="SAM" id="Phobius"/>
    </source>
</evidence>
<dbReference type="OrthoDB" id="8566501at2"/>
<gene>
    <name evidence="3" type="ORF">FKG95_20055</name>
</gene>
<keyword evidence="4" id="KW-1185">Reference proteome</keyword>
<keyword evidence="1" id="KW-0472">Membrane</keyword>
<dbReference type="Proteomes" id="UP000315252">
    <property type="component" value="Unassembled WGS sequence"/>
</dbReference>
<comment type="caution">
    <text evidence="3">The sequence shown here is derived from an EMBL/GenBank/DDBJ whole genome shotgun (WGS) entry which is preliminary data.</text>
</comment>
<protein>
    <submittedName>
        <fullName evidence="3">PEP-CTERM sorting domain-containing protein</fullName>
    </submittedName>
</protein>
<keyword evidence="1" id="KW-0812">Transmembrane</keyword>
<evidence type="ECO:0000313" key="4">
    <source>
        <dbReference type="Proteomes" id="UP000315252"/>
    </source>
</evidence>
<proteinExistence type="predicted"/>
<dbReference type="Pfam" id="PF07589">
    <property type="entry name" value="PEP-CTERM"/>
    <property type="match status" value="1"/>
</dbReference>
<accession>A0A545TKX4</accession>
<feature type="domain" description="Ice-binding protein C-terminal" evidence="2">
    <location>
        <begin position="202"/>
        <end position="224"/>
    </location>
</feature>
<reference evidence="3 4" key="1">
    <citation type="submission" date="2019-06" db="EMBL/GenBank/DDBJ databases">
        <title>Whole genome sequence for Rhodospirillaceae sp. R148.</title>
        <authorList>
            <person name="Wang G."/>
        </authorList>
    </citation>
    <scope>NUCLEOTIDE SEQUENCE [LARGE SCALE GENOMIC DNA]</scope>
    <source>
        <strain evidence="3 4">R148</strain>
    </source>
</reference>
<dbReference type="InterPro" id="IPR013424">
    <property type="entry name" value="Ice-binding_C"/>
</dbReference>
<dbReference type="NCBIfam" id="TIGR02595">
    <property type="entry name" value="PEP_CTERM"/>
    <property type="match status" value="1"/>
</dbReference>
<feature type="transmembrane region" description="Helical" evidence="1">
    <location>
        <begin position="206"/>
        <end position="222"/>
    </location>
</feature>
<name>A0A545TKX4_9PROT</name>
<dbReference type="EMBL" id="VHSH01000007">
    <property type="protein sequence ID" value="TQV77848.1"/>
    <property type="molecule type" value="Genomic_DNA"/>
</dbReference>
<sequence length="231" mass="24246">MAASPCSSACKRVSSPHRVWGAQNMMKSFQGLAFAVALALFATHSGTAKAVPMLIVENGELLGADNVDVNGTLFDVRFRDGTCSAIFSGCDNPSEDFAFADANSAKAAAQALLDQVFLDGPAGLFDSNPELTLGCSASELCLANIPYAQSVPGKFEFVSARNLPDLVEPPFEFENTGDSDFDFSDNGFAVFAVFTSAGPSVAVPEPASLALFSFGLAGFIFARRGRSQRAT</sequence>
<organism evidence="3 4">
    <name type="scientific">Denitrobaculum tricleocarpae</name>
    <dbReference type="NCBI Taxonomy" id="2591009"/>
    <lineage>
        <taxon>Bacteria</taxon>
        <taxon>Pseudomonadati</taxon>
        <taxon>Pseudomonadota</taxon>
        <taxon>Alphaproteobacteria</taxon>
        <taxon>Rhodospirillales</taxon>
        <taxon>Rhodospirillaceae</taxon>
        <taxon>Denitrobaculum</taxon>
    </lineage>
</organism>
<keyword evidence="1" id="KW-1133">Transmembrane helix</keyword>
<dbReference type="AlphaFoldDB" id="A0A545TKX4"/>